<accession>A0AAX6QYE4</accession>
<evidence type="ECO:0000313" key="2">
    <source>
        <dbReference type="Proteomes" id="UP000694906"/>
    </source>
</evidence>
<feature type="region of interest" description="Disordered" evidence="1">
    <location>
        <begin position="187"/>
        <end position="215"/>
    </location>
</feature>
<dbReference type="RefSeq" id="XP_012928284.1">
    <property type="nucleotide sequence ID" value="XM_013072830.2"/>
</dbReference>
<proteinExistence type="predicted"/>
<evidence type="ECO:0000313" key="3">
    <source>
        <dbReference type="RefSeq" id="XP_012928284.1"/>
    </source>
</evidence>
<name>A0AAX6QYE4_HETGA</name>
<feature type="region of interest" description="Disordered" evidence="1">
    <location>
        <begin position="1"/>
        <end position="30"/>
    </location>
</feature>
<protein>
    <submittedName>
        <fullName evidence="3">Uncharacterized protein LOC101711025 isoform X2</fullName>
    </submittedName>
</protein>
<gene>
    <name evidence="3" type="primary">LOC101711025</name>
</gene>
<dbReference type="Proteomes" id="UP000694906">
    <property type="component" value="Unplaced"/>
</dbReference>
<sequence length="215" mass="22862">MDAALRGEDPGPGGWGGRPPARRDPGGGASRASPLAGLFFFFLRSEPDAESQLGEISAAEASPLSSTAPCGHTLGDAHATPPGALPRRPERRRTARLAPCSEPGRISRISLERKARRCRGLWGHGACTPSSLLSLESREHSATNWLRETASGRSLAGLCGTLLPGDRRLENELCDVIDSADQWKKLPRRGVPPLSTWPPHARERASARGGGGENL</sequence>
<reference evidence="3" key="1">
    <citation type="submission" date="2025-08" db="UniProtKB">
        <authorList>
            <consortium name="RefSeq"/>
        </authorList>
    </citation>
    <scope>IDENTIFICATION</scope>
</reference>
<keyword evidence="2" id="KW-1185">Reference proteome</keyword>
<feature type="region of interest" description="Disordered" evidence="1">
    <location>
        <begin position="63"/>
        <end position="98"/>
    </location>
</feature>
<dbReference type="GeneID" id="101711025"/>
<dbReference type="AlphaFoldDB" id="A0AAX6QYE4"/>
<organism evidence="2 3">
    <name type="scientific">Heterocephalus glaber</name>
    <name type="common">Naked mole rat</name>
    <dbReference type="NCBI Taxonomy" id="10181"/>
    <lineage>
        <taxon>Eukaryota</taxon>
        <taxon>Metazoa</taxon>
        <taxon>Chordata</taxon>
        <taxon>Craniata</taxon>
        <taxon>Vertebrata</taxon>
        <taxon>Euteleostomi</taxon>
        <taxon>Mammalia</taxon>
        <taxon>Eutheria</taxon>
        <taxon>Euarchontoglires</taxon>
        <taxon>Glires</taxon>
        <taxon>Rodentia</taxon>
        <taxon>Hystricomorpha</taxon>
        <taxon>Bathyergidae</taxon>
        <taxon>Heterocephalus</taxon>
    </lineage>
</organism>
<evidence type="ECO:0000256" key="1">
    <source>
        <dbReference type="SAM" id="MobiDB-lite"/>
    </source>
</evidence>